<dbReference type="RefSeq" id="XP_007317463.1">
    <property type="nucleotide sequence ID" value="XM_007317401.1"/>
</dbReference>
<dbReference type="GeneID" id="18812731"/>
<dbReference type="EMBL" id="GL945433">
    <property type="protein sequence ID" value="EGO25341.1"/>
    <property type="molecule type" value="Genomic_DNA"/>
</dbReference>
<protein>
    <submittedName>
        <fullName evidence="1">Uncharacterized protein</fullName>
    </submittedName>
</protein>
<dbReference type="AlphaFoldDB" id="F8NV79"/>
<dbReference type="Proteomes" id="UP000008064">
    <property type="component" value="Unassembled WGS sequence"/>
</dbReference>
<accession>F8NV79</accession>
<name>F8NV79_SERL9</name>
<dbReference type="OrthoDB" id="2506088at2759"/>
<dbReference type="HOGENOM" id="CLU_590655_0_0_1"/>
<dbReference type="KEGG" id="sla:SERLADRAFT_407768"/>
<proteinExistence type="predicted"/>
<reference evidence="1" key="1">
    <citation type="submission" date="2011-04" db="EMBL/GenBank/DDBJ databases">
        <title>Evolution of plant cell wall degrading machinery underlies the functional diversity of forest fungi.</title>
        <authorList>
            <consortium name="US DOE Joint Genome Institute (JGI-PGF)"/>
            <person name="Eastwood D.C."/>
            <person name="Floudas D."/>
            <person name="Binder M."/>
            <person name="Majcherczyk A."/>
            <person name="Schneider P."/>
            <person name="Aerts A."/>
            <person name="Asiegbu F.O."/>
            <person name="Baker S.E."/>
            <person name="Barry K."/>
            <person name="Bendiksby M."/>
            <person name="Blumentritt M."/>
            <person name="Coutinho P.M."/>
            <person name="Cullen D."/>
            <person name="Cullen D."/>
            <person name="Gathman A."/>
            <person name="Goodell B."/>
            <person name="Henrissat B."/>
            <person name="Ihrmark K."/>
            <person name="Kauserud H."/>
            <person name="Kohler A."/>
            <person name="LaButti K."/>
            <person name="Lapidus A."/>
            <person name="Lavin J.L."/>
            <person name="Lee Y.-H."/>
            <person name="Lindquist E."/>
            <person name="Lilly W."/>
            <person name="Lucas S."/>
            <person name="Morin E."/>
            <person name="Murat C."/>
            <person name="Oguiza J.A."/>
            <person name="Park J."/>
            <person name="Pisabarro A.G."/>
            <person name="Riley R."/>
            <person name="Rosling A."/>
            <person name="Salamov A."/>
            <person name="Schmidt O."/>
            <person name="Schmutz J."/>
            <person name="Skrede I."/>
            <person name="Stenlid J."/>
            <person name="Wiebenga A."/>
            <person name="Xie X."/>
            <person name="Kues U."/>
            <person name="Hibbett D.S."/>
            <person name="Hoffmeister D."/>
            <person name="Hogberg N."/>
            <person name="Martin F."/>
            <person name="Grigoriev I.V."/>
            <person name="Watkinson S.C."/>
        </authorList>
    </citation>
    <scope>NUCLEOTIDE SEQUENCE</scope>
    <source>
        <strain evidence="1">S7.9</strain>
    </source>
</reference>
<sequence>MPTETSNECHLQLNAKVPTGSLYYPWQSKAHFLTAILFGSARVPFSEQQKSAVLSRAKKLGAQDVPVMNAVKTTRDAIAKDYSNPLICYWMQDFPEDAGEGMSETWHGDKSLKEGRSPPAARVGDNHFFMGSYSLAKDGLKHNPAKAKELYALGRAVEKTEAGFIVNWTVDLQTNPVAESSKKYATLAPHPLCKKADDRMGTSQNSGLFPTCSTHGTDASHETINCPSCKNWHCCLGLTKEYKESEVGYNSIFVSGEARTPEHTAAEISKQFELAFKPGATEKIKAATASTGISDKTTVKIIDTLVELGKKLCKHPPGSSAMSESDIRAAQEKLLGEMLPGADFGAIINPLLGMDNLNIHLDTPTEILHTVLLGVVKYFWGQTIFLLDKAKTLDTFHRRLDSFDKEGLNVPSMSADYIC</sequence>
<organism>
    <name type="scientific">Serpula lacrymans var. lacrymans (strain S7.9)</name>
    <name type="common">Dry rot fungus</name>
    <dbReference type="NCBI Taxonomy" id="578457"/>
    <lineage>
        <taxon>Eukaryota</taxon>
        <taxon>Fungi</taxon>
        <taxon>Dikarya</taxon>
        <taxon>Basidiomycota</taxon>
        <taxon>Agaricomycotina</taxon>
        <taxon>Agaricomycetes</taxon>
        <taxon>Agaricomycetidae</taxon>
        <taxon>Boletales</taxon>
        <taxon>Coniophorineae</taxon>
        <taxon>Serpulaceae</taxon>
        <taxon>Serpula</taxon>
    </lineage>
</organism>
<gene>
    <name evidence="1" type="ORF">SERLADRAFT_407768</name>
</gene>
<evidence type="ECO:0000313" key="1">
    <source>
        <dbReference type="EMBL" id="EGO25341.1"/>
    </source>
</evidence>